<accession>A0A9P8GMC6</accession>
<dbReference type="InterPro" id="IPR039279">
    <property type="entry name" value="QRT3-like"/>
</dbReference>
<dbReference type="InterPro" id="IPR024535">
    <property type="entry name" value="RHGA/B-epi-like_pectate_lyase"/>
</dbReference>
<dbReference type="InterPro" id="IPR012334">
    <property type="entry name" value="Pectin_lyas_fold"/>
</dbReference>
<dbReference type="Gene3D" id="2.160.20.10">
    <property type="entry name" value="Single-stranded right-handed beta-helix, Pectin lyase-like"/>
    <property type="match status" value="2"/>
</dbReference>
<dbReference type="PANTHER" id="PTHR33928:SF2">
    <property type="entry name" value="PECTATE LYASE SUPERFAMILY PROTEIN DOMAIN-CONTAINING PROTEIN-RELATED"/>
    <property type="match status" value="1"/>
</dbReference>
<reference evidence="4" key="2">
    <citation type="submission" date="2021-08" db="EMBL/GenBank/DDBJ databases">
        <authorList>
            <person name="Gostincar C."/>
            <person name="Sun X."/>
            <person name="Song Z."/>
            <person name="Gunde-Cimerman N."/>
        </authorList>
    </citation>
    <scope>NUCLEOTIDE SEQUENCE</scope>
    <source>
        <strain evidence="4">EXF-8016</strain>
    </source>
</reference>
<feature type="non-terminal residue" evidence="4">
    <location>
        <position position="1"/>
    </location>
</feature>
<feature type="compositionally biased region" description="Basic and acidic residues" evidence="2">
    <location>
        <begin position="44"/>
        <end position="57"/>
    </location>
</feature>
<dbReference type="Proteomes" id="UP000767238">
    <property type="component" value="Unassembled WGS sequence"/>
</dbReference>
<evidence type="ECO:0000313" key="5">
    <source>
        <dbReference type="Proteomes" id="UP000767238"/>
    </source>
</evidence>
<feature type="compositionally biased region" description="Basic and acidic residues" evidence="2">
    <location>
        <begin position="23"/>
        <end position="32"/>
    </location>
</feature>
<reference evidence="4" key="1">
    <citation type="journal article" date="2021" name="J Fungi (Basel)">
        <title>Virulence traits and population genomics of the black yeast Aureobasidium melanogenum.</title>
        <authorList>
            <person name="Cernosa A."/>
            <person name="Sun X."/>
            <person name="Gostincar C."/>
            <person name="Fang C."/>
            <person name="Gunde-Cimerman N."/>
            <person name="Song Z."/>
        </authorList>
    </citation>
    <scope>NUCLEOTIDE SEQUENCE</scope>
    <source>
        <strain evidence="4">EXF-8016</strain>
    </source>
</reference>
<dbReference type="GO" id="GO:0016829">
    <property type="term" value="F:lyase activity"/>
    <property type="evidence" value="ECO:0007669"/>
    <property type="project" value="UniProtKB-KW"/>
</dbReference>
<dbReference type="Pfam" id="PF12708">
    <property type="entry name" value="Pect-lyase_RHGA_epim"/>
    <property type="match status" value="2"/>
</dbReference>
<feature type="domain" description="Rhamnogalacturonase A/B/Epimerase-like pectate lyase" evidence="3">
    <location>
        <begin position="126"/>
        <end position="349"/>
    </location>
</feature>
<gene>
    <name evidence="4" type="ORF">KCV03_g2120</name>
</gene>
<dbReference type="EMBL" id="JAHFYH010000009">
    <property type="protein sequence ID" value="KAH0228070.1"/>
    <property type="molecule type" value="Genomic_DNA"/>
</dbReference>
<dbReference type="GO" id="GO:0004650">
    <property type="term" value="F:polygalacturonase activity"/>
    <property type="evidence" value="ECO:0007669"/>
    <property type="project" value="InterPro"/>
</dbReference>
<feature type="region of interest" description="Disordered" evidence="2">
    <location>
        <begin position="23"/>
        <end position="57"/>
    </location>
</feature>
<comment type="caution">
    <text evidence="4">The sequence shown here is derived from an EMBL/GenBank/DDBJ whole genome shotgun (WGS) entry which is preliminary data.</text>
</comment>
<dbReference type="Pfam" id="PF10471">
    <property type="entry name" value="ANAPC_CDC26"/>
    <property type="match status" value="1"/>
</dbReference>
<keyword evidence="4" id="KW-0456">Lyase</keyword>
<dbReference type="InterPro" id="IPR018860">
    <property type="entry name" value="APC_suCDC26"/>
</dbReference>
<dbReference type="OrthoDB" id="1046782at2759"/>
<dbReference type="PANTHER" id="PTHR33928">
    <property type="entry name" value="POLYGALACTURONASE QRT3"/>
    <property type="match status" value="1"/>
</dbReference>
<proteinExistence type="predicted"/>
<dbReference type="InterPro" id="IPR011050">
    <property type="entry name" value="Pectin_lyase_fold/virulence"/>
</dbReference>
<evidence type="ECO:0000256" key="2">
    <source>
        <dbReference type="SAM" id="MobiDB-lite"/>
    </source>
</evidence>
<evidence type="ECO:0000259" key="3">
    <source>
        <dbReference type="Pfam" id="PF12708"/>
    </source>
</evidence>
<dbReference type="AlphaFoldDB" id="A0A9P8GMC6"/>
<dbReference type="GO" id="GO:0031145">
    <property type="term" value="P:anaphase-promoting complex-dependent catabolic process"/>
    <property type="evidence" value="ECO:0007669"/>
    <property type="project" value="InterPro"/>
</dbReference>
<name>A0A9P8GMC6_AURME</name>
<sequence length="859" mass="95100">MLRRQPTKITLVQDDIAAYDANKLKKDQDKNQQQRADLNSYGDSRFDPFRGPGKDTRTKEQRLVACATLLLSLFSSTLVQAQSDNSAPLHTTNHVKRYGSGTPYWFSEITRQGKVAYGTNSSYVVWRNVMDYGAKGDGVTDDTDAINNATYDGNRCAYPCESQTTTPAIVYFPPGTYAVSRPLVMLYYTQFIGDANNLPVILGLPNFYGIALLDSDPYLSYGVSWWANQNNMWRQVRNFVLDIRQIPPGVANCLHWQVAQGTSLQNIVFEMTEGGDDNQQMGVFMDNGSALYLEDLIFNGGSVGFFSGNQQFTCRNLTFNNCQTAIYQNWNWMFSYKDIVINNAQVGINMTQGGEVITTGSMVLQDATMNNVEIGIVTTFSSNSTPTSAGTFIMDNVNFVDTPVAVQLSPSNATLLEGNQRVGSWVQGRVYTAYESSYEENNITCYGPAASYSRVQQVIDPAPKASSLLNADGSVFSRSRPQYEGVPVENFISIKTYGCAGDGVTDDTACVQSFLNSVQPDQIAYIDYGAYIIRDTINFPIPIRVQGELWPYFMVDGSSSTFSDQNNPQPAFRVGEPGQVGDIELVELIFETLGPAPGAIMIEWNLAQSSPGSAAMFDVHWRIGGTNGTQMQSNNCPTTPNTPTTPNPDCFGSFLLLHITKTASMYMSNNWGWVSDHEMDLSDHNQINIYNGRGVLVESQGPVWMMGTSFEHSMLYNYQFASANEIYASAIQTETAYMQNNPNAIVPYPPKSDWNDPDFSNCFTSNCPKTWGLRIFNSTYIFVYGAGMYSFFNNYDSGCLATTNCQQNMVSVEESQGVYLYAVNTVGAQNLVEVDQVELVPAIANDNSFADTVAIFEYP</sequence>
<protein>
    <submittedName>
        <fullName evidence="4">Pectin lyase-like protein</fullName>
    </submittedName>
</protein>
<dbReference type="SUPFAM" id="SSF51126">
    <property type="entry name" value="Pectin lyase-like"/>
    <property type="match status" value="2"/>
</dbReference>
<dbReference type="CDD" id="cd23668">
    <property type="entry name" value="GH55_beta13glucanase-like"/>
    <property type="match status" value="1"/>
</dbReference>
<dbReference type="GO" id="GO:0005680">
    <property type="term" value="C:anaphase-promoting complex"/>
    <property type="evidence" value="ECO:0007669"/>
    <property type="project" value="InterPro"/>
</dbReference>
<organism evidence="4 5">
    <name type="scientific">Aureobasidium melanogenum</name>
    <name type="common">Aureobasidium pullulans var. melanogenum</name>
    <dbReference type="NCBI Taxonomy" id="46634"/>
    <lineage>
        <taxon>Eukaryota</taxon>
        <taxon>Fungi</taxon>
        <taxon>Dikarya</taxon>
        <taxon>Ascomycota</taxon>
        <taxon>Pezizomycotina</taxon>
        <taxon>Dothideomycetes</taxon>
        <taxon>Dothideomycetidae</taxon>
        <taxon>Dothideales</taxon>
        <taxon>Saccotheciaceae</taxon>
        <taxon>Aureobasidium</taxon>
    </lineage>
</organism>
<feature type="domain" description="Rhamnogalacturonase A/B/Epimerase-like pectate lyase" evidence="3">
    <location>
        <begin position="491"/>
        <end position="549"/>
    </location>
</feature>
<evidence type="ECO:0000313" key="4">
    <source>
        <dbReference type="EMBL" id="KAH0228070.1"/>
    </source>
</evidence>
<evidence type="ECO:0000256" key="1">
    <source>
        <dbReference type="ARBA" id="ARBA00022786"/>
    </source>
</evidence>
<keyword evidence="1" id="KW-0833">Ubl conjugation pathway</keyword>